<feature type="compositionally biased region" description="Basic residues" evidence="4">
    <location>
        <begin position="8"/>
        <end position="18"/>
    </location>
</feature>
<dbReference type="PANTHER" id="PTHR42910:SF1">
    <property type="entry name" value="MAJOR FACILITATOR SUPERFAMILY (MFS) PROFILE DOMAIN-CONTAINING PROTEIN"/>
    <property type="match status" value="1"/>
</dbReference>
<accession>A0A1I3KII9</accession>
<feature type="transmembrane region" description="Helical" evidence="5">
    <location>
        <begin position="311"/>
        <end position="330"/>
    </location>
</feature>
<feature type="transmembrane region" description="Helical" evidence="5">
    <location>
        <begin position="279"/>
        <end position="299"/>
    </location>
</feature>
<feature type="transmembrane region" description="Helical" evidence="5">
    <location>
        <begin position="71"/>
        <end position="92"/>
    </location>
</feature>
<dbReference type="CDD" id="cd17324">
    <property type="entry name" value="MFS_NepI_like"/>
    <property type="match status" value="1"/>
</dbReference>
<dbReference type="SUPFAM" id="SSF103473">
    <property type="entry name" value="MFS general substrate transporter"/>
    <property type="match status" value="1"/>
</dbReference>
<dbReference type="InterPro" id="IPR036259">
    <property type="entry name" value="MFS_trans_sf"/>
</dbReference>
<dbReference type="EMBL" id="FOQU01000004">
    <property type="protein sequence ID" value="SFI72341.1"/>
    <property type="molecule type" value="Genomic_DNA"/>
</dbReference>
<evidence type="ECO:0000313" key="8">
    <source>
        <dbReference type="Proteomes" id="UP000199548"/>
    </source>
</evidence>
<protein>
    <submittedName>
        <fullName evidence="7">Predicted arabinose efflux permease, MFS family</fullName>
    </submittedName>
</protein>
<feature type="transmembrane region" description="Helical" evidence="5">
    <location>
        <begin position="401"/>
        <end position="420"/>
    </location>
</feature>
<evidence type="ECO:0000256" key="2">
    <source>
        <dbReference type="ARBA" id="ARBA00022989"/>
    </source>
</evidence>
<feature type="transmembrane region" description="Helical" evidence="5">
    <location>
        <begin position="104"/>
        <end position="129"/>
    </location>
</feature>
<feature type="transmembrane region" description="Helical" evidence="5">
    <location>
        <begin position="426"/>
        <end position="447"/>
    </location>
</feature>
<dbReference type="InterPro" id="IPR011701">
    <property type="entry name" value="MFS"/>
</dbReference>
<proteinExistence type="predicted"/>
<dbReference type="GO" id="GO:0022857">
    <property type="term" value="F:transmembrane transporter activity"/>
    <property type="evidence" value="ECO:0007669"/>
    <property type="project" value="InterPro"/>
</dbReference>
<evidence type="ECO:0000256" key="1">
    <source>
        <dbReference type="ARBA" id="ARBA00022692"/>
    </source>
</evidence>
<dbReference type="InterPro" id="IPR020846">
    <property type="entry name" value="MFS_dom"/>
</dbReference>
<gene>
    <name evidence="7" type="ORF">SAMN05192543_10419</name>
</gene>
<dbReference type="Pfam" id="PF07690">
    <property type="entry name" value="MFS_1"/>
    <property type="match status" value="2"/>
</dbReference>
<dbReference type="STRING" id="420953.SAMN05192543_10419"/>
<evidence type="ECO:0000256" key="3">
    <source>
        <dbReference type="ARBA" id="ARBA00023136"/>
    </source>
</evidence>
<dbReference type="Gene3D" id="1.20.1250.20">
    <property type="entry name" value="MFS general substrate transporter like domains"/>
    <property type="match status" value="2"/>
</dbReference>
<dbReference type="AlphaFoldDB" id="A0A1I3KII9"/>
<dbReference type="PANTHER" id="PTHR42910">
    <property type="entry name" value="TRANSPORTER SCO4007-RELATED"/>
    <property type="match status" value="1"/>
</dbReference>
<keyword evidence="3 5" id="KW-0472">Membrane</keyword>
<feature type="region of interest" description="Disordered" evidence="4">
    <location>
        <begin position="1"/>
        <end position="22"/>
    </location>
</feature>
<evidence type="ECO:0000313" key="7">
    <source>
        <dbReference type="EMBL" id="SFI72341.1"/>
    </source>
</evidence>
<evidence type="ECO:0000256" key="5">
    <source>
        <dbReference type="SAM" id="Phobius"/>
    </source>
</evidence>
<feature type="transmembrane region" description="Helical" evidence="5">
    <location>
        <begin position="228"/>
        <end position="248"/>
    </location>
</feature>
<organism evidence="7 8">
    <name type="scientific">Paraburkholderia megapolitana</name>
    <dbReference type="NCBI Taxonomy" id="420953"/>
    <lineage>
        <taxon>Bacteria</taxon>
        <taxon>Pseudomonadati</taxon>
        <taxon>Pseudomonadota</taxon>
        <taxon>Betaproteobacteria</taxon>
        <taxon>Burkholderiales</taxon>
        <taxon>Burkholderiaceae</taxon>
        <taxon>Paraburkholderia</taxon>
    </lineage>
</organism>
<feature type="transmembrane region" description="Helical" evidence="5">
    <location>
        <begin position="141"/>
        <end position="159"/>
    </location>
</feature>
<name>A0A1I3KII9_9BURK</name>
<keyword evidence="8" id="KW-1185">Reference proteome</keyword>
<feature type="domain" description="Major facilitator superfamily (MFS) profile" evidence="6">
    <location>
        <begin position="75"/>
        <end position="452"/>
    </location>
</feature>
<sequence>MLPGAAFRQRHTPGRHMITKPPIGVIRPDTCRELRAGHVSCAMRRQSIAFHMNTDPSSISIQPHGPAAISLNLRTTLAMAIACGIAIANIYYNQPMLGLMEASFPGATAITSLVPTATQLGYALGLILLIPLGDRFERRRLIFLQLAALGAALVALALAPNAWALVATSALVGVLSTVAQQIVPFAAELAEPHRRGATIGTVMSGLLCGILFARTLAGFVAAHYGWRAMFGLGPLLVFGALLLLATVLPKSAPKTRAPYSELLRSLTDLWREEPELRRATAVQAMMFASFSAFWTLLTLHLARDYQLGAEVAGLFGIIGAGGVLIAPIAGRFADRRGPYAVIGLSCVVMLVSWIVFACWGSIAGLIAGVILLDFGQQSALVSNQHVIYALRPEARNRMNTIFMGGMFLGAALGSAGATLAWQVAGWPAVCAISGGFVSVALLVHAAGARRLARAQRG</sequence>
<feature type="transmembrane region" description="Helical" evidence="5">
    <location>
        <begin position="199"/>
        <end position="222"/>
    </location>
</feature>
<evidence type="ECO:0000259" key="6">
    <source>
        <dbReference type="PROSITE" id="PS50850"/>
    </source>
</evidence>
<dbReference type="Proteomes" id="UP000199548">
    <property type="component" value="Unassembled WGS sequence"/>
</dbReference>
<keyword evidence="2 5" id="KW-1133">Transmembrane helix</keyword>
<evidence type="ECO:0000256" key="4">
    <source>
        <dbReference type="SAM" id="MobiDB-lite"/>
    </source>
</evidence>
<dbReference type="PROSITE" id="PS50850">
    <property type="entry name" value="MFS"/>
    <property type="match status" value="1"/>
</dbReference>
<reference evidence="7 8" key="1">
    <citation type="submission" date="2016-10" db="EMBL/GenBank/DDBJ databases">
        <authorList>
            <person name="de Groot N.N."/>
        </authorList>
    </citation>
    <scope>NUCLEOTIDE SEQUENCE [LARGE SCALE GENOMIC DNA]</scope>
    <source>
        <strain evidence="7 8">LMG 23650</strain>
    </source>
</reference>
<keyword evidence="1 5" id="KW-0812">Transmembrane</keyword>